<organism evidence="1 2">
    <name type="scientific">Panagrolaimus sp. PS1159</name>
    <dbReference type="NCBI Taxonomy" id="55785"/>
    <lineage>
        <taxon>Eukaryota</taxon>
        <taxon>Metazoa</taxon>
        <taxon>Ecdysozoa</taxon>
        <taxon>Nematoda</taxon>
        <taxon>Chromadorea</taxon>
        <taxon>Rhabditida</taxon>
        <taxon>Tylenchina</taxon>
        <taxon>Panagrolaimomorpha</taxon>
        <taxon>Panagrolaimoidea</taxon>
        <taxon>Panagrolaimidae</taxon>
        <taxon>Panagrolaimus</taxon>
    </lineage>
</organism>
<name>A0AC35FPD5_9BILA</name>
<proteinExistence type="predicted"/>
<dbReference type="Proteomes" id="UP000887580">
    <property type="component" value="Unplaced"/>
</dbReference>
<protein>
    <submittedName>
        <fullName evidence="2">Chitin-binding type-2 domain-containing protein</fullName>
    </submittedName>
</protein>
<accession>A0AC35FPD5</accession>
<dbReference type="WBParaSite" id="PS1159_v2.g19470.t1">
    <property type="protein sequence ID" value="PS1159_v2.g19470.t1"/>
    <property type="gene ID" value="PS1159_v2.g19470"/>
</dbReference>
<evidence type="ECO:0000313" key="2">
    <source>
        <dbReference type="WBParaSite" id="PS1159_v2.g19470.t1"/>
    </source>
</evidence>
<sequence>MAINLLDAGQLQFHEPNYCNDSSLLEEAGLRRSPLGQFIGYPCSAEFYHCRWQSNGFLTYKKACKQGLVYDTLGTQNCNFDFNIKGCGMRSDGGENCQKNEFSCPLSESCVSLSQRCDGNYDCLLEEDEQNCLCDGTANCPDGSDEKYCTQSPMQPPQGPSPPMPSQSASFPMANANEIADYDRIQQERYIQEQQQPEAEAEEEEETEEEGSDDPPIAPLMPRFIPTFTTTTKKPTTKIYTAAIRVEPVKLPKKPTVNPRIEVKPRKITSSISEVAVTAAPALIAAVTTRKPISYVRPMVPNREKVVASITITTTSPQVPTFPTIAIKEKEEETMGQIEEELIAKLGARLNNQNKFSARFE</sequence>
<reference evidence="2" key="1">
    <citation type="submission" date="2022-11" db="UniProtKB">
        <authorList>
            <consortium name="WormBaseParasite"/>
        </authorList>
    </citation>
    <scope>IDENTIFICATION</scope>
</reference>
<evidence type="ECO:0000313" key="1">
    <source>
        <dbReference type="Proteomes" id="UP000887580"/>
    </source>
</evidence>